<dbReference type="PANTHER" id="PTHR30537">
    <property type="entry name" value="HTH-TYPE TRANSCRIPTIONAL REGULATOR"/>
    <property type="match status" value="1"/>
</dbReference>
<dbReference type="InterPro" id="IPR000847">
    <property type="entry name" value="LysR_HTH_N"/>
</dbReference>
<evidence type="ECO:0000256" key="4">
    <source>
        <dbReference type="ARBA" id="ARBA00023163"/>
    </source>
</evidence>
<dbReference type="Proteomes" id="UP001157186">
    <property type="component" value="Unassembled WGS sequence"/>
</dbReference>
<dbReference type="SUPFAM" id="SSF46785">
    <property type="entry name" value="Winged helix' DNA-binding domain"/>
    <property type="match status" value="1"/>
</dbReference>
<dbReference type="InterPro" id="IPR058163">
    <property type="entry name" value="LysR-type_TF_proteobact-type"/>
</dbReference>
<dbReference type="PANTHER" id="PTHR30537:SF5">
    <property type="entry name" value="HTH-TYPE TRANSCRIPTIONAL ACTIVATOR TTDR-RELATED"/>
    <property type="match status" value="1"/>
</dbReference>
<organism evidence="6 7">
    <name type="scientific">Thalassotalea insulae</name>
    <dbReference type="NCBI Taxonomy" id="2056778"/>
    <lineage>
        <taxon>Bacteria</taxon>
        <taxon>Pseudomonadati</taxon>
        <taxon>Pseudomonadota</taxon>
        <taxon>Gammaproteobacteria</taxon>
        <taxon>Alteromonadales</taxon>
        <taxon>Colwelliaceae</taxon>
        <taxon>Thalassotalea</taxon>
    </lineage>
</organism>
<dbReference type="InterPro" id="IPR005119">
    <property type="entry name" value="LysR_subst-bd"/>
</dbReference>
<dbReference type="RefSeq" id="WP_284244540.1">
    <property type="nucleotide sequence ID" value="NZ_BSST01000001.1"/>
</dbReference>
<sequence length="293" mass="32566">MIDELRAMAIFAQVVKLGSFRAAAKALKLSPSVVSYHVAQLEQQVGTALIYRSTRKLSLSHEGKVLVKHIDTMMHAAQQGLDEISHRETKLTGKLAVTLPTALIKSPITKQISLFAHQHPNVALSLLYSDSREDIIANGIDLAISAGELTSSNLKAKRIGKIQRTLVCSPECYARYQTPTQPQQLAQWQWLKLAMLPNYRDFQHPDFGKVKVPFSHQLSVNTVDAMVQLCLLGHGLATPANYQVNDLITQGQLVQVLPQWQITPIPLYAVWPNNVAERSLTKQLLTFISDKST</sequence>
<dbReference type="SUPFAM" id="SSF53850">
    <property type="entry name" value="Periplasmic binding protein-like II"/>
    <property type="match status" value="1"/>
</dbReference>
<keyword evidence="3" id="KW-0238">DNA-binding</keyword>
<gene>
    <name evidence="6" type="ORF">tinsulaeT_20060</name>
</gene>
<dbReference type="PROSITE" id="PS50931">
    <property type="entry name" value="HTH_LYSR"/>
    <property type="match status" value="1"/>
</dbReference>
<dbReference type="InterPro" id="IPR036390">
    <property type="entry name" value="WH_DNA-bd_sf"/>
</dbReference>
<comment type="caution">
    <text evidence="6">The sequence shown here is derived from an EMBL/GenBank/DDBJ whole genome shotgun (WGS) entry which is preliminary data.</text>
</comment>
<feature type="domain" description="HTH lysR-type" evidence="5">
    <location>
        <begin position="3"/>
        <end position="60"/>
    </location>
</feature>
<keyword evidence="4" id="KW-0804">Transcription</keyword>
<reference evidence="6 7" key="1">
    <citation type="submission" date="2023-03" db="EMBL/GenBank/DDBJ databases">
        <title>Draft genome sequence of Thalassotalea insulae KCTC 62186T.</title>
        <authorList>
            <person name="Sawabe T."/>
        </authorList>
    </citation>
    <scope>NUCLEOTIDE SEQUENCE [LARGE SCALE GENOMIC DNA]</scope>
    <source>
        <strain evidence="6 7">KCTC 62186</strain>
    </source>
</reference>
<dbReference type="Pfam" id="PF00126">
    <property type="entry name" value="HTH_1"/>
    <property type="match status" value="1"/>
</dbReference>
<evidence type="ECO:0000256" key="2">
    <source>
        <dbReference type="ARBA" id="ARBA00023015"/>
    </source>
</evidence>
<name>A0ABQ6GWY4_9GAMM</name>
<accession>A0ABQ6GWY4</accession>
<evidence type="ECO:0000313" key="6">
    <source>
        <dbReference type="EMBL" id="GLX78666.1"/>
    </source>
</evidence>
<keyword evidence="2" id="KW-0805">Transcription regulation</keyword>
<evidence type="ECO:0000313" key="7">
    <source>
        <dbReference type="Proteomes" id="UP001157186"/>
    </source>
</evidence>
<evidence type="ECO:0000256" key="3">
    <source>
        <dbReference type="ARBA" id="ARBA00023125"/>
    </source>
</evidence>
<proteinExistence type="inferred from homology"/>
<dbReference type="EMBL" id="BSST01000001">
    <property type="protein sequence ID" value="GLX78666.1"/>
    <property type="molecule type" value="Genomic_DNA"/>
</dbReference>
<comment type="similarity">
    <text evidence="1">Belongs to the LysR transcriptional regulatory family.</text>
</comment>
<evidence type="ECO:0000256" key="1">
    <source>
        <dbReference type="ARBA" id="ARBA00009437"/>
    </source>
</evidence>
<evidence type="ECO:0000259" key="5">
    <source>
        <dbReference type="PROSITE" id="PS50931"/>
    </source>
</evidence>
<protein>
    <submittedName>
        <fullName evidence="6">Transcriptional regulator</fullName>
    </submittedName>
</protein>
<dbReference type="Gene3D" id="3.40.190.290">
    <property type="match status" value="1"/>
</dbReference>
<dbReference type="InterPro" id="IPR036388">
    <property type="entry name" value="WH-like_DNA-bd_sf"/>
</dbReference>
<dbReference type="Gene3D" id="1.10.10.10">
    <property type="entry name" value="Winged helix-like DNA-binding domain superfamily/Winged helix DNA-binding domain"/>
    <property type="match status" value="1"/>
</dbReference>
<keyword evidence="7" id="KW-1185">Reference proteome</keyword>
<dbReference type="Pfam" id="PF03466">
    <property type="entry name" value="LysR_substrate"/>
    <property type="match status" value="1"/>
</dbReference>
<dbReference type="CDD" id="cd08422">
    <property type="entry name" value="PBP2_CrgA_like"/>
    <property type="match status" value="1"/>
</dbReference>